<gene>
    <name evidence="7" type="ORF">TRITD_1Av1G004090</name>
</gene>
<proteinExistence type="inferred from homology"/>
<comment type="similarity">
    <text evidence="4">Belongs to the GST superfamily.</text>
</comment>
<dbReference type="GO" id="GO:0006749">
    <property type="term" value="P:glutathione metabolic process"/>
    <property type="evidence" value="ECO:0007669"/>
    <property type="project" value="InterPro"/>
</dbReference>
<dbReference type="Gene3D" id="3.40.30.10">
    <property type="entry name" value="Glutaredoxin"/>
    <property type="match status" value="1"/>
</dbReference>
<dbReference type="PROSITE" id="PS50404">
    <property type="entry name" value="GST_NTER"/>
    <property type="match status" value="1"/>
</dbReference>
<dbReference type="InterPro" id="IPR004046">
    <property type="entry name" value="GST_C"/>
</dbReference>
<evidence type="ECO:0000259" key="5">
    <source>
        <dbReference type="PROSITE" id="PS50404"/>
    </source>
</evidence>
<dbReference type="PROSITE" id="PS50405">
    <property type="entry name" value="GST_CTER"/>
    <property type="match status" value="1"/>
</dbReference>
<dbReference type="EC" id="2.5.1.18" evidence="1"/>
<keyword evidence="8" id="KW-1185">Reference proteome</keyword>
<accession>A0A9R0PLM1</accession>
<evidence type="ECO:0000313" key="8">
    <source>
        <dbReference type="Proteomes" id="UP000324705"/>
    </source>
</evidence>
<dbReference type="PANTHER" id="PTHR11260:SF773">
    <property type="entry name" value="GLUTATHIONE S-TRANSFERASE U26"/>
    <property type="match status" value="1"/>
</dbReference>
<dbReference type="GO" id="GO:0005737">
    <property type="term" value="C:cytoplasm"/>
    <property type="evidence" value="ECO:0007669"/>
    <property type="project" value="TreeGrafter"/>
</dbReference>
<sequence>MAGEDELKLLGTWASPWVSRVKLALLLKGLSYENVEQDLNNKSDLLLASNPVHKKVPVLIHNGKPICESVVILEYIDDAYGTVGPSFLPVDPYERAIAQFWVDYIDQKLVIPWKVAFMADGEEEKTEGIKQMLAAVHTLEGALKECSKGKPFFGGDSVGYVDIALGGLLAFLQGTEELCGSKPFDIASTPLLLAWVERFTALDAAKVALPNVSKLVEFAKTKRRLCGPRAHQSLFDGDHYQNNCLRRRPHLCRRPPSA</sequence>
<dbReference type="InterPro" id="IPR010987">
    <property type="entry name" value="Glutathione-S-Trfase_C-like"/>
</dbReference>
<reference evidence="7 8" key="1">
    <citation type="submission" date="2017-09" db="EMBL/GenBank/DDBJ databases">
        <authorList>
            <consortium name="International Durum Wheat Genome Sequencing Consortium (IDWGSC)"/>
            <person name="Milanesi L."/>
        </authorList>
    </citation>
    <scope>NUCLEOTIDE SEQUENCE [LARGE SCALE GENOMIC DNA]</scope>
    <source>
        <strain evidence="8">cv. Svevo</strain>
    </source>
</reference>
<dbReference type="SUPFAM" id="SSF52833">
    <property type="entry name" value="Thioredoxin-like"/>
    <property type="match status" value="1"/>
</dbReference>
<name>A0A9R0PLM1_TRITD</name>
<evidence type="ECO:0000256" key="3">
    <source>
        <dbReference type="ARBA" id="ARBA00047960"/>
    </source>
</evidence>
<dbReference type="SFLD" id="SFLDG00358">
    <property type="entry name" value="Main_(cytGST)"/>
    <property type="match status" value="1"/>
</dbReference>
<dbReference type="EMBL" id="LT934111">
    <property type="protein sequence ID" value="VAH00451.1"/>
    <property type="molecule type" value="Genomic_DNA"/>
</dbReference>
<dbReference type="PANTHER" id="PTHR11260">
    <property type="entry name" value="GLUTATHIONE S-TRANSFERASE, GST, SUPERFAMILY, GST DOMAIN CONTAINING"/>
    <property type="match status" value="1"/>
</dbReference>
<feature type="domain" description="GST C-terminal" evidence="6">
    <location>
        <begin position="91"/>
        <end position="223"/>
    </location>
</feature>
<protein>
    <recommendedName>
        <fullName evidence="1">glutathione transferase</fullName>
        <ecNumber evidence="1">2.5.1.18</ecNumber>
    </recommendedName>
</protein>
<dbReference type="GO" id="GO:0004364">
    <property type="term" value="F:glutathione transferase activity"/>
    <property type="evidence" value="ECO:0007669"/>
    <property type="project" value="UniProtKB-EC"/>
</dbReference>
<dbReference type="FunFam" id="3.40.30.10:FF:000014">
    <property type="entry name" value="Tau class glutathione S-transferase"/>
    <property type="match status" value="1"/>
</dbReference>
<evidence type="ECO:0000256" key="4">
    <source>
        <dbReference type="RuleBase" id="RU003494"/>
    </source>
</evidence>
<comment type="catalytic activity">
    <reaction evidence="3">
        <text>RX + glutathione = an S-substituted glutathione + a halide anion + H(+)</text>
        <dbReference type="Rhea" id="RHEA:16437"/>
        <dbReference type="ChEBI" id="CHEBI:15378"/>
        <dbReference type="ChEBI" id="CHEBI:16042"/>
        <dbReference type="ChEBI" id="CHEBI:17792"/>
        <dbReference type="ChEBI" id="CHEBI:57925"/>
        <dbReference type="ChEBI" id="CHEBI:90779"/>
        <dbReference type="EC" id="2.5.1.18"/>
    </reaction>
</comment>
<dbReference type="AlphaFoldDB" id="A0A9R0PLM1"/>
<dbReference type="CDD" id="cd03058">
    <property type="entry name" value="GST_N_Tau"/>
    <property type="match status" value="1"/>
</dbReference>
<dbReference type="FunFam" id="1.20.1050.10:FF:000023">
    <property type="entry name" value="Probable glutathione S-transferase GSTU6"/>
    <property type="match status" value="1"/>
</dbReference>
<dbReference type="InterPro" id="IPR036249">
    <property type="entry name" value="Thioredoxin-like_sf"/>
</dbReference>
<organism evidence="7 8">
    <name type="scientific">Triticum turgidum subsp. durum</name>
    <name type="common">Durum wheat</name>
    <name type="synonym">Triticum durum</name>
    <dbReference type="NCBI Taxonomy" id="4567"/>
    <lineage>
        <taxon>Eukaryota</taxon>
        <taxon>Viridiplantae</taxon>
        <taxon>Streptophyta</taxon>
        <taxon>Embryophyta</taxon>
        <taxon>Tracheophyta</taxon>
        <taxon>Spermatophyta</taxon>
        <taxon>Magnoliopsida</taxon>
        <taxon>Liliopsida</taxon>
        <taxon>Poales</taxon>
        <taxon>Poaceae</taxon>
        <taxon>BOP clade</taxon>
        <taxon>Pooideae</taxon>
        <taxon>Triticodae</taxon>
        <taxon>Triticeae</taxon>
        <taxon>Triticinae</taxon>
        <taxon>Triticum</taxon>
    </lineage>
</organism>
<dbReference type="SUPFAM" id="SSF47616">
    <property type="entry name" value="GST C-terminal domain-like"/>
    <property type="match status" value="1"/>
</dbReference>
<dbReference type="Proteomes" id="UP000324705">
    <property type="component" value="Chromosome 1A"/>
</dbReference>
<dbReference type="SFLD" id="SFLDS00019">
    <property type="entry name" value="Glutathione_Transferase_(cytos"/>
    <property type="match status" value="1"/>
</dbReference>
<dbReference type="Pfam" id="PF02798">
    <property type="entry name" value="GST_N"/>
    <property type="match status" value="1"/>
</dbReference>
<keyword evidence="2" id="KW-0808">Transferase</keyword>
<evidence type="ECO:0000256" key="2">
    <source>
        <dbReference type="ARBA" id="ARBA00022679"/>
    </source>
</evidence>
<dbReference type="Gramene" id="TRITD1Av1G004090.2">
    <property type="protein sequence ID" value="TRITD1Av1G004090.2"/>
    <property type="gene ID" value="TRITD1Av1G004090"/>
</dbReference>
<dbReference type="InterPro" id="IPR040079">
    <property type="entry name" value="Glutathione_S-Trfase"/>
</dbReference>
<evidence type="ECO:0000313" key="7">
    <source>
        <dbReference type="EMBL" id="VAH00451.1"/>
    </source>
</evidence>
<evidence type="ECO:0000256" key="1">
    <source>
        <dbReference type="ARBA" id="ARBA00012452"/>
    </source>
</evidence>
<dbReference type="Gene3D" id="1.20.1050.10">
    <property type="match status" value="1"/>
</dbReference>
<dbReference type="InterPro" id="IPR036282">
    <property type="entry name" value="Glutathione-S-Trfase_C_sf"/>
</dbReference>
<dbReference type="InterPro" id="IPR045073">
    <property type="entry name" value="Omega/Tau-like"/>
</dbReference>
<dbReference type="Pfam" id="PF00043">
    <property type="entry name" value="GST_C"/>
    <property type="match status" value="1"/>
</dbReference>
<dbReference type="InterPro" id="IPR004045">
    <property type="entry name" value="Glutathione_S-Trfase_N"/>
</dbReference>
<dbReference type="OMA" id="QPICESQ"/>
<feature type="domain" description="GST N-terminal" evidence="5">
    <location>
        <begin position="5"/>
        <end position="84"/>
    </location>
</feature>
<dbReference type="CDD" id="cd03185">
    <property type="entry name" value="GST_C_Tau"/>
    <property type="match status" value="1"/>
</dbReference>
<dbReference type="SFLD" id="SFLDG01152">
    <property type="entry name" value="Main.3:_Omega-_and_Tau-like"/>
    <property type="match status" value="1"/>
</dbReference>
<dbReference type="InterPro" id="IPR045074">
    <property type="entry name" value="GST_C_Tau"/>
</dbReference>
<evidence type="ECO:0000259" key="6">
    <source>
        <dbReference type="PROSITE" id="PS50405"/>
    </source>
</evidence>